<name>A0A2U3KUE1_9FIRM</name>
<dbReference type="AlphaFoldDB" id="A0A2U3KUE1"/>
<dbReference type="Proteomes" id="UP000238916">
    <property type="component" value="Unassembled WGS sequence"/>
</dbReference>
<accession>A0A2U3KUE1</accession>
<sequence length="55" mass="5987">MVDAAGGLAQGGSLLPYSEVFTQYEAEARESMDKESVPDNLKTLVRSYFLDLSGE</sequence>
<proteinExistence type="predicted"/>
<dbReference type="EMBL" id="OMOF01000202">
    <property type="protein sequence ID" value="SPF43285.1"/>
    <property type="molecule type" value="Genomic_DNA"/>
</dbReference>
<organism evidence="1 2">
    <name type="scientific">Candidatus Desulfosporosinus infrequens</name>
    <dbReference type="NCBI Taxonomy" id="2043169"/>
    <lineage>
        <taxon>Bacteria</taxon>
        <taxon>Bacillati</taxon>
        <taxon>Bacillota</taxon>
        <taxon>Clostridia</taxon>
        <taxon>Eubacteriales</taxon>
        <taxon>Desulfitobacteriaceae</taxon>
        <taxon>Desulfosporosinus</taxon>
    </lineage>
</organism>
<gene>
    <name evidence="1" type="ORF">SBF1_2800005</name>
</gene>
<evidence type="ECO:0000313" key="1">
    <source>
        <dbReference type="EMBL" id="SPF43285.1"/>
    </source>
</evidence>
<evidence type="ECO:0000313" key="2">
    <source>
        <dbReference type="Proteomes" id="UP000238916"/>
    </source>
</evidence>
<reference evidence="2" key="1">
    <citation type="submission" date="2018-02" db="EMBL/GenBank/DDBJ databases">
        <authorList>
            <person name="Hausmann B."/>
        </authorList>
    </citation>
    <scope>NUCLEOTIDE SEQUENCE [LARGE SCALE GENOMIC DNA]</scope>
    <source>
        <strain evidence="2">Peat soil MAG SbF1</strain>
    </source>
</reference>
<protein>
    <submittedName>
        <fullName evidence="1">Uncharacterized protein</fullName>
    </submittedName>
</protein>